<dbReference type="RefSeq" id="WP_088659428.1">
    <property type="nucleotide sequence ID" value="NZ_UHJL01000001.1"/>
</dbReference>
<dbReference type="PROSITE" id="PS51257">
    <property type="entry name" value="PROKAR_LIPOPROTEIN"/>
    <property type="match status" value="1"/>
</dbReference>
<dbReference type="AlphaFoldDB" id="A0A380RUH9"/>
<dbReference type="EMBL" id="UHJL01000001">
    <property type="protein sequence ID" value="SUQ19064.1"/>
    <property type="molecule type" value="Genomic_DNA"/>
</dbReference>
<feature type="chain" id="PRO_5017004135" description="Lipoprotein" evidence="1">
    <location>
        <begin position="24"/>
        <end position="150"/>
    </location>
</feature>
<organism evidence="2 3">
    <name type="scientific">Fibrobacter succinogenes</name>
    <name type="common">Bacteroides succinogenes</name>
    <dbReference type="NCBI Taxonomy" id="833"/>
    <lineage>
        <taxon>Bacteria</taxon>
        <taxon>Pseudomonadati</taxon>
        <taxon>Fibrobacterota</taxon>
        <taxon>Fibrobacteria</taxon>
        <taxon>Fibrobacterales</taxon>
        <taxon>Fibrobacteraceae</taxon>
        <taxon>Fibrobacter</taxon>
    </lineage>
</organism>
<reference evidence="2 3" key="1">
    <citation type="submission" date="2017-08" db="EMBL/GenBank/DDBJ databases">
        <authorList>
            <person name="de Groot N.N."/>
        </authorList>
    </citation>
    <scope>NUCLEOTIDE SEQUENCE [LARGE SCALE GENOMIC DNA]</scope>
    <source>
        <strain evidence="2 3">HM2</strain>
    </source>
</reference>
<proteinExistence type="predicted"/>
<keyword evidence="1" id="KW-0732">Signal</keyword>
<name>A0A380RUH9_FIBSU</name>
<evidence type="ECO:0008006" key="4">
    <source>
        <dbReference type="Google" id="ProtNLM"/>
    </source>
</evidence>
<protein>
    <recommendedName>
        <fullName evidence="4">Lipoprotein</fullName>
    </recommendedName>
</protein>
<evidence type="ECO:0000313" key="2">
    <source>
        <dbReference type="EMBL" id="SUQ19064.1"/>
    </source>
</evidence>
<dbReference type="Proteomes" id="UP000255423">
    <property type="component" value="Unassembled WGS sequence"/>
</dbReference>
<accession>A0A380RUH9</accession>
<gene>
    <name evidence="2" type="ORF">SAMN05661053_0290</name>
</gene>
<sequence>MKHSIIWASLALAAALVSGCSGVVTPKAELATHNDAVHDIPAIDSLIVSMKQDYIKQCYMPVASHLPPENSCQSDLFQMVERRYHMEYNQNHVAAASNELFFKDVVPEINKKVKREPALRDPLRRAFSNSNEMLAYYKDKYKFNTQIEQF</sequence>
<feature type="signal peptide" evidence="1">
    <location>
        <begin position="1"/>
        <end position="23"/>
    </location>
</feature>
<evidence type="ECO:0000313" key="3">
    <source>
        <dbReference type="Proteomes" id="UP000255423"/>
    </source>
</evidence>
<evidence type="ECO:0000256" key="1">
    <source>
        <dbReference type="SAM" id="SignalP"/>
    </source>
</evidence>